<evidence type="ECO:0000256" key="9">
    <source>
        <dbReference type="SAM" id="MobiDB-lite"/>
    </source>
</evidence>
<dbReference type="PANTHER" id="PTHR23070">
    <property type="entry name" value="BCS1 AAA-TYPE ATPASE"/>
    <property type="match status" value="1"/>
</dbReference>
<evidence type="ECO:0000256" key="3">
    <source>
        <dbReference type="ARBA" id="ARBA00022741"/>
    </source>
</evidence>
<proteinExistence type="inferred from homology"/>
<dbReference type="CDD" id="cd19510">
    <property type="entry name" value="RecA-like_BCS1"/>
    <property type="match status" value="1"/>
</dbReference>
<dbReference type="Gene3D" id="3.40.50.300">
    <property type="entry name" value="P-loop containing nucleotide triphosphate hydrolases"/>
    <property type="match status" value="1"/>
</dbReference>
<keyword evidence="3 8" id="KW-0547">Nucleotide-binding</keyword>
<dbReference type="GO" id="GO:0005524">
    <property type="term" value="F:ATP binding"/>
    <property type="evidence" value="ECO:0007669"/>
    <property type="project" value="UniProtKB-KW"/>
</dbReference>
<dbReference type="Pfam" id="PF00004">
    <property type="entry name" value="AAA"/>
    <property type="match status" value="1"/>
</dbReference>
<evidence type="ECO:0000256" key="4">
    <source>
        <dbReference type="ARBA" id="ARBA00022801"/>
    </source>
</evidence>
<accession>A0AAV3PST6</accession>
<organism evidence="11 12">
    <name type="scientific">Lithospermum erythrorhizon</name>
    <name type="common">Purple gromwell</name>
    <name type="synonym">Lithospermum officinale var. erythrorhizon</name>
    <dbReference type="NCBI Taxonomy" id="34254"/>
    <lineage>
        <taxon>Eukaryota</taxon>
        <taxon>Viridiplantae</taxon>
        <taxon>Streptophyta</taxon>
        <taxon>Embryophyta</taxon>
        <taxon>Tracheophyta</taxon>
        <taxon>Spermatophyta</taxon>
        <taxon>Magnoliopsida</taxon>
        <taxon>eudicotyledons</taxon>
        <taxon>Gunneridae</taxon>
        <taxon>Pentapetalae</taxon>
        <taxon>asterids</taxon>
        <taxon>lamiids</taxon>
        <taxon>Boraginales</taxon>
        <taxon>Boraginaceae</taxon>
        <taxon>Boraginoideae</taxon>
        <taxon>Lithospermeae</taxon>
        <taxon>Lithospermum</taxon>
    </lineage>
</organism>
<dbReference type="FunFam" id="3.40.50.300:FF:001122">
    <property type="entry name" value="AAA-ATPase ASD, mitochondrial"/>
    <property type="match status" value="1"/>
</dbReference>
<comment type="cofactor">
    <cofactor evidence="1">
        <name>Mg(2+)</name>
        <dbReference type="ChEBI" id="CHEBI:18420"/>
    </cofactor>
</comment>
<feature type="region of interest" description="Disordered" evidence="9">
    <location>
        <begin position="463"/>
        <end position="501"/>
    </location>
</feature>
<evidence type="ECO:0000256" key="1">
    <source>
        <dbReference type="ARBA" id="ARBA00001946"/>
    </source>
</evidence>
<keyword evidence="6" id="KW-0460">Magnesium</keyword>
<gene>
    <name evidence="11" type="ORF">LIER_37601</name>
</gene>
<feature type="compositionally biased region" description="Basic and acidic residues" evidence="9">
    <location>
        <begin position="463"/>
        <end position="482"/>
    </location>
</feature>
<dbReference type="InterPro" id="IPR025753">
    <property type="entry name" value="AAA_N_dom"/>
</dbReference>
<dbReference type="Proteomes" id="UP001454036">
    <property type="component" value="Unassembled WGS sequence"/>
</dbReference>
<evidence type="ECO:0000313" key="11">
    <source>
        <dbReference type="EMBL" id="GAA0152982.1"/>
    </source>
</evidence>
<dbReference type="EMBL" id="BAABME010018206">
    <property type="protein sequence ID" value="GAA0152982.1"/>
    <property type="molecule type" value="Genomic_DNA"/>
</dbReference>
<evidence type="ECO:0000256" key="5">
    <source>
        <dbReference type="ARBA" id="ARBA00022840"/>
    </source>
</evidence>
<dbReference type="InterPro" id="IPR027417">
    <property type="entry name" value="P-loop_NTPase"/>
</dbReference>
<dbReference type="SMART" id="SM00382">
    <property type="entry name" value="AAA"/>
    <property type="match status" value="1"/>
</dbReference>
<comment type="catalytic activity">
    <reaction evidence="7">
        <text>ATP + H2O = ADP + phosphate + H(+)</text>
        <dbReference type="Rhea" id="RHEA:13065"/>
        <dbReference type="ChEBI" id="CHEBI:15377"/>
        <dbReference type="ChEBI" id="CHEBI:15378"/>
        <dbReference type="ChEBI" id="CHEBI:30616"/>
        <dbReference type="ChEBI" id="CHEBI:43474"/>
        <dbReference type="ChEBI" id="CHEBI:456216"/>
    </reaction>
</comment>
<protein>
    <recommendedName>
        <fullName evidence="10">AAA+ ATPase domain-containing protein</fullName>
    </recommendedName>
</protein>
<keyword evidence="4" id="KW-0378">Hydrolase</keyword>
<dbReference type="GO" id="GO:0006950">
    <property type="term" value="P:response to stress"/>
    <property type="evidence" value="ECO:0007669"/>
    <property type="project" value="UniProtKB-ARBA"/>
</dbReference>
<dbReference type="PROSITE" id="PS00674">
    <property type="entry name" value="AAA"/>
    <property type="match status" value="1"/>
</dbReference>
<evidence type="ECO:0000256" key="2">
    <source>
        <dbReference type="ARBA" id="ARBA00007448"/>
    </source>
</evidence>
<dbReference type="GO" id="GO:0016887">
    <property type="term" value="F:ATP hydrolysis activity"/>
    <property type="evidence" value="ECO:0007669"/>
    <property type="project" value="InterPro"/>
</dbReference>
<dbReference type="SUPFAM" id="SSF52540">
    <property type="entry name" value="P-loop containing nucleoside triphosphate hydrolases"/>
    <property type="match status" value="1"/>
</dbReference>
<evidence type="ECO:0000256" key="7">
    <source>
        <dbReference type="ARBA" id="ARBA00049360"/>
    </source>
</evidence>
<dbReference type="AlphaFoldDB" id="A0AAV3PST6"/>
<feature type="domain" description="AAA+ ATPase" evidence="10">
    <location>
        <begin position="251"/>
        <end position="405"/>
    </location>
</feature>
<dbReference type="InterPro" id="IPR003593">
    <property type="entry name" value="AAA+_ATPase"/>
</dbReference>
<evidence type="ECO:0000313" key="12">
    <source>
        <dbReference type="Proteomes" id="UP001454036"/>
    </source>
</evidence>
<sequence>MNMNNMPSAKTIVSTAASVAASAMVLRSIARDLIPYEFQQYVYLNIHGLFKSFSSEIVLIVEEFDGLATNQIYRAADTYLGSKMASSANRLMVKLPEKETKISTSMAQNQEVIDMFNGGRFRWRQITRQAESKSPSYTGGGQFSSQQIETRYFEIIFHKKHRQMVFDSYFPFILKENNRIVEEKKTLKIHTLNNEQLRRYSGDYSWNSVILDHPATFDTLAMDSDVKKMVIDDLERFVKRREYYRKVGKAWKRGYLLYGPPGTGKSSLIAAMANYLNFDIYDLELTDIHANSDLRRLLINTANRSILVVEDIDCSLELEDRKADERALKLLRSSQISQAQTVNIVRQHKPNQVTLSGFLNFIDGLWSSCGDERIIIFTSNHKERLDPALLRPGRMDLHIHMSYCTPCAFRTLAANYLGITEHSLFLEIDNLLETTKVTPAEVGERLLRNEEVDLALQQLTEFFEEKRSEDEEKEAKRLKQEQDAVTPEEEKENDNSTSKTS</sequence>
<evidence type="ECO:0000259" key="10">
    <source>
        <dbReference type="SMART" id="SM00382"/>
    </source>
</evidence>
<dbReference type="InterPro" id="IPR058017">
    <property type="entry name" value="At3g28540-like_C"/>
</dbReference>
<dbReference type="InterPro" id="IPR003959">
    <property type="entry name" value="ATPase_AAA_core"/>
</dbReference>
<comment type="similarity">
    <text evidence="2">Belongs to the AAA ATPase family. BCS1 subfamily.</text>
</comment>
<keyword evidence="5 8" id="KW-0067">ATP-binding</keyword>
<dbReference type="Pfam" id="PF25568">
    <property type="entry name" value="AAA_lid_At3g28540"/>
    <property type="match status" value="1"/>
</dbReference>
<name>A0AAV3PST6_LITER</name>
<dbReference type="Gene3D" id="6.10.280.40">
    <property type="match status" value="1"/>
</dbReference>
<dbReference type="InterPro" id="IPR050747">
    <property type="entry name" value="Mitochondrial_chaperone_BCS1"/>
</dbReference>
<comment type="caution">
    <text evidence="11">The sequence shown here is derived from an EMBL/GenBank/DDBJ whole genome shotgun (WGS) entry which is preliminary data.</text>
</comment>
<reference evidence="11 12" key="1">
    <citation type="submission" date="2024-01" db="EMBL/GenBank/DDBJ databases">
        <title>The complete chloroplast genome sequence of Lithospermum erythrorhizon: insights into the phylogenetic relationship among Boraginaceae species and the maternal lineages of purple gromwells.</title>
        <authorList>
            <person name="Okada T."/>
            <person name="Watanabe K."/>
        </authorList>
    </citation>
    <scope>NUCLEOTIDE SEQUENCE [LARGE SCALE GENOMIC DNA]</scope>
</reference>
<keyword evidence="12" id="KW-1185">Reference proteome</keyword>
<evidence type="ECO:0000256" key="6">
    <source>
        <dbReference type="ARBA" id="ARBA00022842"/>
    </source>
</evidence>
<evidence type="ECO:0000256" key="8">
    <source>
        <dbReference type="RuleBase" id="RU003651"/>
    </source>
</evidence>
<dbReference type="InterPro" id="IPR003960">
    <property type="entry name" value="ATPase_AAA_CS"/>
</dbReference>
<dbReference type="Pfam" id="PF14363">
    <property type="entry name" value="AAA_assoc"/>
    <property type="match status" value="1"/>
</dbReference>